<dbReference type="InterPro" id="IPR005135">
    <property type="entry name" value="Endo/exonuclease/phosphatase"/>
</dbReference>
<name>A0A6B0V7Z0_IXORI</name>
<evidence type="ECO:0000259" key="1">
    <source>
        <dbReference type="Pfam" id="PF14529"/>
    </source>
</evidence>
<dbReference type="AlphaFoldDB" id="A0A6B0V7Z0"/>
<evidence type="ECO:0000313" key="2">
    <source>
        <dbReference type="EMBL" id="MXU98490.1"/>
    </source>
</evidence>
<dbReference type="Pfam" id="PF14529">
    <property type="entry name" value="Exo_endo_phos_2"/>
    <property type="match status" value="1"/>
</dbReference>
<organism evidence="2">
    <name type="scientific">Ixodes ricinus</name>
    <name type="common">Common tick</name>
    <name type="synonym">Acarus ricinus</name>
    <dbReference type="NCBI Taxonomy" id="34613"/>
    <lineage>
        <taxon>Eukaryota</taxon>
        <taxon>Metazoa</taxon>
        <taxon>Ecdysozoa</taxon>
        <taxon>Arthropoda</taxon>
        <taxon>Chelicerata</taxon>
        <taxon>Arachnida</taxon>
        <taxon>Acari</taxon>
        <taxon>Parasitiformes</taxon>
        <taxon>Ixodida</taxon>
        <taxon>Ixodoidea</taxon>
        <taxon>Ixodidae</taxon>
        <taxon>Ixodinae</taxon>
        <taxon>Ixodes</taxon>
    </lineage>
</organism>
<accession>A0A6B0V7Z0</accession>
<dbReference type="InterPro" id="IPR036691">
    <property type="entry name" value="Endo/exonu/phosph_ase_sf"/>
</dbReference>
<feature type="domain" description="Endonuclease/exonuclease/phosphatase" evidence="1">
    <location>
        <begin position="18"/>
        <end position="135"/>
    </location>
</feature>
<dbReference type="EMBL" id="GIFC01016407">
    <property type="protein sequence ID" value="MXU98490.1"/>
    <property type="molecule type" value="Transcribed_RNA"/>
</dbReference>
<protein>
    <submittedName>
        <fullName evidence="2">Putative tick transposon</fullName>
    </submittedName>
</protein>
<reference evidence="2" key="1">
    <citation type="submission" date="2019-12" db="EMBL/GenBank/DDBJ databases">
        <title>An insight into the sialome of adult female Ixodes ricinus ticks feeding for 6 days.</title>
        <authorList>
            <person name="Perner J."/>
            <person name="Ribeiro J.M.C."/>
        </authorList>
    </citation>
    <scope>NUCLEOTIDE SEQUENCE</scope>
    <source>
        <strain evidence="2">Semi-engorged</strain>
        <tissue evidence="2">Salivary glands</tissue>
    </source>
</reference>
<dbReference type="GO" id="GO:0003824">
    <property type="term" value="F:catalytic activity"/>
    <property type="evidence" value="ECO:0007669"/>
    <property type="project" value="InterPro"/>
</dbReference>
<dbReference type="Gene3D" id="3.60.10.10">
    <property type="entry name" value="Endonuclease/exonuclease/phosphatase"/>
    <property type="match status" value="1"/>
</dbReference>
<sequence>MWLTGILAGRKVAVEVVYLWTGANSTETNIELIKCTEKDYHNIGRPTIMLGDFNAHLEEFDGRTDSNGKLLQDMAEHLDMAIVNTQDKCTKKTTWTARGTSSTIDYCLLSPNLYEKLNYMEIDEEGDKSLGSDHNRLLITFGGKPTEKRVSKPMKQHHITQAKAQTMAQKLEEEVETRQVETYGNLTRWWKNHLEKLKRPTRRKRRRKRWWDVEVREAITRRQLANRTLRGTIRKRKEKKKAQIQKDSREWRKYQSRKIEVTALIQSKMAKVDKRFMEELREAGREAPLKFWRHVQDQTDRPREDAVIKDDATGKELDPGETNRYIERWIEDMFTGDSR</sequence>
<dbReference type="SUPFAM" id="SSF56219">
    <property type="entry name" value="DNase I-like"/>
    <property type="match status" value="1"/>
</dbReference>
<proteinExistence type="predicted"/>